<dbReference type="PANTHER" id="PTHR43401:SF3">
    <property type="entry name" value="L-GALACTONATE-5-DEHYDROGENASE"/>
    <property type="match status" value="1"/>
</dbReference>
<dbReference type="RefSeq" id="WP_100339386.1">
    <property type="nucleotide sequence ID" value="NZ_PGFJ01000001.1"/>
</dbReference>
<dbReference type="Pfam" id="PF08240">
    <property type="entry name" value="ADH_N"/>
    <property type="match status" value="1"/>
</dbReference>
<dbReference type="InterPro" id="IPR050129">
    <property type="entry name" value="Zn_alcohol_dh"/>
</dbReference>
<feature type="domain" description="Alcohol dehydrogenase-like C-terminal" evidence="2">
    <location>
        <begin position="169"/>
        <end position="296"/>
    </location>
</feature>
<dbReference type="Proteomes" id="UP000242687">
    <property type="component" value="Unassembled WGS sequence"/>
</dbReference>
<comment type="caution">
    <text evidence="4">The sequence shown here is derived from an EMBL/GenBank/DDBJ whole genome shotgun (WGS) entry which is preliminary data.</text>
</comment>
<name>A0A2H9VQK7_9SPHI</name>
<evidence type="ECO:0000256" key="1">
    <source>
        <dbReference type="ARBA" id="ARBA00023002"/>
    </source>
</evidence>
<dbReference type="InterPro" id="IPR013149">
    <property type="entry name" value="ADH-like_C"/>
</dbReference>
<dbReference type="SUPFAM" id="SSF50129">
    <property type="entry name" value="GroES-like"/>
    <property type="match status" value="1"/>
</dbReference>
<dbReference type="CDD" id="cd08261">
    <property type="entry name" value="Zn_ADH7"/>
    <property type="match status" value="1"/>
</dbReference>
<evidence type="ECO:0000313" key="5">
    <source>
        <dbReference type="Proteomes" id="UP000242687"/>
    </source>
</evidence>
<dbReference type="Gene3D" id="3.90.180.10">
    <property type="entry name" value="Medium-chain alcohol dehydrogenases, catalytic domain"/>
    <property type="match status" value="1"/>
</dbReference>
<reference evidence="4 5" key="1">
    <citation type="submission" date="2017-11" db="EMBL/GenBank/DDBJ databases">
        <title>Genomic Encyclopedia of Archaeal and Bacterial Type Strains, Phase II (KMG-II): From Individual Species to Whole Genera.</title>
        <authorList>
            <person name="Goeker M."/>
        </authorList>
    </citation>
    <scope>NUCLEOTIDE SEQUENCE [LARGE SCALE GENOMIC DNA]</scope>
    <source>
        <strain evidence="4 5">DSM 28175</strain>
    </source>
</reference>
<gene>
    <name evidence="4" type="ORF">CLV57_0068</name>
</gene>
<dbReference type="InterPro" id="IPR036291">
    <property type="entry name" value="NAD(P)-bd_dom_sf"/>
</dbReference>
<dbReference type="InterPro" id="IPR013154">
    <property type="entry name" value="ADH-like_N"/>
</dbReference>
<dbReference type="Gene3D" id="3.40.50.720">
    <property type="entry name" value="NAD(P)-binding Rossmann-like Domain"/>
    <property type="match status" value="1"/>
</dbReference>
<keyword evidence="1" id="KW-0560">Oxidoreductase</keyword>
<dbReference type="GO" id="GO:0016491">
    <property type="term" value="F:oxidoreductase activity"/>
    <property type="evidence" value="ECO:0007669"/>
    <property type="project" value="UniProtKB-KW"/>
</dbReference>
<organism evidence="4 5">
    <name type="scientific">Mucilaginibacter auburnensis</name>
    <dbReference type="NCBI Taxonomy" id="1457233"/>
    <lineage>
        <taxon>Bacteria</taxon>
        <taxon>Pseudomonadati</taxon>
        <taxon>Bacteroidota</taxon>
        <taxon>Sphingobacteriia</taxon>
        <taxon>Sphingobacteriales</taxon>
        <taxon>Sphingobacteriaceae</taxon>
        <taxon>Mucilaginibacter</taxon>
    </lineage>
</organism>
<evidence type="ECO:0000313" key="4">
    <source>
        <dbReference type="EMBL" id="PJJ83090.1"/>
    </source>
</evidence>
<feature type="domain" description="Alcohol dehydrogenase-like N-terminal" evidence="3">
    <location>
        <begin position="24"/>
        <end position="128"/>
    </location>
</feature>
<evidence type="ECO:0000259" key="2">
    <source>
        <dbReference type="Pfam" id="PF00107"/>
    </source>
</evidence>
<dbReference type="OrthoDB" id="9787435at2"/>
<keyword evidence="5" id="KW-1185">Reference proteome</keyword>
<dbReference type="PANTHER" id="PTHR43401">
    <property type="entry name" value="L-THREONINE 3-DEHYDROGENASE"/>
    <property type="match status" value="1"/>
</dbReference>
<dbReference type="SUPFAM" id="SSF51735">
    <property type="entry name" value="NAD(P)-binding Rossmann-fold domains"/>
    <property type="match status" value="1"/>
</dbReference>
<dbReference type="Pfam" id="PF00107">
    <property type="entry name" value="ADH_zinc_N"/>
    <property type="match status" value="1"/>
</dbReference>
<evidence type="ECO:0000259" key="3">
    <source>
        <dbReference type="Pfam" id="PF08240"/>
    </source>
</evidence>
<protein>
    <submittedName>
        <fullName evidence="4">2-desacetyl-2-hydroxyethyl bacteriochlorophyllide A dehydrogenase</fullName>
    </submittedName>
</protein>
<proteinExistence type="predicted"/>
<dbReference type="EMBL" id="PGFJ01000001">
    <property type="protein sequence ID" value="PJJ83090.1"/>
    <property type="molecule type" value="Genomic_DNA"/>
</dbReference>
<dbReference type="AlphaFoldDB" id="A0A2H9VQK7"/>
<sequence>MNSLVCSQPGKFEYKEIEQPVLTPGNAIVKIKRIGICGTDYHAFRGTQPFFNYPRVLGHELSGELVEADGADGFEIGERVTFIPYINCEHCIACRSGKPNCCVNMKVCGVHTDGGMVEYYSIPSRLLVHGEGLSYDELALIEPLAIGAHGVRRAGITPGEFVLVIGVGPIGLGTMEFARIAGGKVIAMDINENRLKFCKESLGIEYTVNALENAMEQISAITNGEMPTVVIDATGSQKAINSAFQYMAHGARFVLIGLQKEEIVFSHPEFHKREGTLMSSRNATRQDFEHVIDSIKKGQVKPLNYITHRTGFDTLNVEFENWLTNNASVIKAVVSL</sequence>
<dbReference type="InterPro" id="IPR011032">
    <property type="entry name" value="GroES-like_sf"/>
</dbReference>
<accession>A0A2H9VQK7</accession>